<protein>
    <submittedName>
        <fullName evidence="4">30S ribosomal protein S17</fullName>
    </submittedName>
</protein>
<dbReference type="PANTHER" id="PTHR10744">
    <property type="entry name" value="40S RIBOSOMAL PROTEIN S11 FAMILY MEMBER"/>
    <property type="match status" value="1"/>
</dbReference>
<dbReference type="CDD" id="cd00364">
    <property type="entry name" value="Ribosomal_uS17"/>
    <property type="match status" value="1"/>
</dbReference>
<dbReference type="Proteomes" id="UP000178377">
    <property type="component" value="Unassembled WGS sequence"/>
</dbReference>
<organism evidence="4 5">
    <name type="scientific">Candidatus Doudnabacteria bacterium RIFCSPHIGHO2_01_FULL_50_11</name>
    <dbReference type="NCBI Taxonomy" id="1817828"/>
    <lineage>
        <taxon>Bacteria</taxon>
        <taxon>Candidatus Doudnaibacteriota</taxon>
    </lineage>
</organism>
<reference evidence="4 5" key="1">
    <citation type="journal article" date="2016" name="Nat. Commun.">
        <title>Thousands of microbial genomes shed light on interconnected biogeochemical processes in an aquifer system.</title>
        <authorList>
            <person name="Anantharaman K."/>
            <person name="Brown C.T."/>
            <person name="Hug L.A."/>
            <person name="Sharon I."/>
            <person name="Castelle C.J."/>
            <person name="Probst A.J."/>
            <person name="Thomas B.C."/>
            <person name="Singh A."/>
            <person name="Wilkins M.J."/>
            <person name="Karaoz U."/>
            <person name="Brodie E.L."/>
            <person name="Williams K.H."/>
            <person name="Hubbard S.S."/>
            <person name="Banfield J.F."/>
        </authorList>
    </citation>
    <scope>NUCLEOTIDE SEQUENCE [LARGE SCALE GENOMIC DNA]</scope>
</reference>
<evidence type="ECO:0000256" key="1">
    <source>
        <dbReference type="ARBA" id="ARBA00010254"/>
    </source>
</evidence>
<dbReference type="Pfam" id="PF00366">
    <property type="entry name" value="Ribosomal_S17"/>
    <property type="match status" value="1"/>
</dbReference>
<dbReference type="SUPFAM" id="SSF50249">
    <property type="entry name" value="Nucleic acid-binding proteins"/>
    <property type="match status" value="1"/>
</dbReference>
<dbReference type="STRING" id="1817828.A2722_01500"/>
<gene>
    <name evidence="4" type="ORF">A2722_01500</name>
</gene>
<comment type="similarity">
    <text evidence="1">Belongs to the universal ribosomal protein uS17 family.</text>
</comment>
<dbReference type="EMBL" id="MFEO01000002">
    <property type="protein sequence ID" value="OGE91268.1"/>
    <property type="molecule type" value="Genomic_DNA"/>
</dbReference>
<evidence type="ECO:0000313" key="4">
    <source>
        <dbReference type="EMBL" id="OGE91268.1"/>
    </source>
</evidence>
<evidence type="ECO:0000256" key="2">
    <source>
        <dbReference type="ARBA" id="ARBA00022980"/>
    </source>
</evidence>
<comment type="caution">
    <text evidence="4">The sequence shown here is derived from an EMBL/GenBank/DDBJ whole genome shotgun (WGS) entry which is preliminary data.</text>
</comment>
<dbReference type="GO" id="GO:0006412">
    <property type="term" value="P:translation"/>
    <property type="evidence" value="ECO:0007669"/>
    <property type="project" value="InterPro"/>
</dbReference>
<sequence>MNSPTKKIQRLHGVIVSQKTAKTAIVLVRSTKVHRKYHKRYMVTRKYPAHDEQNQFHLGDHVEIVPCRPMSRTKRFMITKKL</sequence>
<evidence type="ECO:0000313" key="5">
    <source>
        <dbReference type="Proteomes" id="UP000178377"/>
    </source>
</evidence>
<dbReference type="InterPro" id="IPR012340">
    <property type="entry name" value="NA-bd_OB-fold"/>
</dbReference>
<proteinExistence type="inferred from homology"/>
<dbReference type="Gene3D" id="2.40.50.140">
    <property type="entry name" value="Nucleic acid-binding proteins"/>
    <property type="match status" value="1"/>
</dbReference>
<dbReference type="GO" id="GO:0003735">
    <property type="term" value="F:structural constituent of ribosome"/>
    <property type="evidence" value="ECO:0007669"/>
    <property type="project" value="InterPro"/>
</dbReference>
<dbReference type="PANTHER" id="PTHR10744:SF1">
    <property type="entry name" value="SMALL RIBOSOMAL SUBUNIT PROTEIN US17M"/>
    <property type="match status" value="1"/>
</dbReference>
<name>A0A1F5PMV2_9BACT</name>
<evidence type="ECO:0000256" key="3">
    <source>
        <dbReference type="ARBA" id="ARBA00023274"/>
    </source>
</evidence>
<keyword evidence="2 4" id="KW-0689">Ribosomal protein</keyword>
<dbReference type="AlphaFoldDB" id="A0A1F5PMV2"/>
<dbReference type="GO" id="GO:0005840">
    <property type="term" value="C:ribosome"/>
    <property type="evidence" value="ECO:0007669"/>
    <property type="project" value="UniProtKB-KW"/>
</dbReference>
<dbReference type="InterPro" id="IPR000266">
    <property type="entry name" value="Ribosomal_uS17"/>
</dbReference>
<dbReference type="PRINTS" id="PR00973">
    <property type="entry name" value="RIBOSOMALS17"/>
</dbReference>
<dbReference type="NCBIfam" id="NF004123">
    <property type="entry name" value="PRK05610.1"/>
    <property type="match status" value="1"/>
</dbReference>
<accession>A0A1F5PMV2</accession>
<keyword evidence="3" id="KW-0687">Ribonucleoprotein</keyword>
<dbReference type="GO" id="GO:1990904">
    <property type="term" value="C:ribonucleoprotein complex"/>
    <property type="evidence" value="ECO:0007669"/>
    <property type="project" value="UniProtKB-KW"/>
</dbReference>